<name>A0A8R2R9J3_BOMMO</name>
<reference evidence="9" key="2">
    <citation type="submission" date="2022-06" db="UniProtKB">
        <authorList>
            <consortium name="EnsemblMetazoa"/>
        </authorList>
    </citation>
    <scope>IDENTIFICATION</scope>
    <source>
        <strain evidence="9">p50T (Dazao)</strain>
    </source>
</reference>
<evidence type="ECO:0000259" key="8">
    <source>
        <dbReference type="PROSITE" id="PS50879"/>
    </source>
</evidence>
<dbReference type="InterPro" id="IPR036397">
    <property type="entry name" value="RNaseH_sf"/>
</dbReference>
<dbReference type="EnsemblMetazoa" id="XM_038021077.1">
    <property type="protein sequence ID" value="XP_037877005.1"/>
    <property type="gene ID" value="LOC119630715"/>
</dbReference>
<dbReference type="Pfam" id="PF00075">
    <property type="entry name" value="RNase_H"/>
    <property type="match status" value="1"/>
</dbReference>
<evidence type="ECO:0000256" key="1">
    <source>
        <dbReference type="ARBA" id="ARBA00000077"/>
    </source>
</evidence>
<evidence type="ECO:0000313" key="10">
    <source>
        <dbReference type="Proteomes" id="UP000005204"/>
    </source>
</evidence>
<feature type="domain" description="RNase H type-1" evidence="8">
    <location>
        <begin position="80"/>
        <end position="212"/>
    </location>
</feature>
<organism evidence="9 10">
    <name type="scientific">Bombyx mori</name>
    <name type="common">Silk moth</name>
    <dbReference type="NCBI Taxonomy" id="7091"/>
    <lineage>
        <taxon>Eukaryota</taxon>
        <taxon>Metazoa</taxon>
        <taxon>Ecdysozoa</taxon>
        <taxon>Arthropoda</taxon>
        <taxon>Hexapoda</taxon>
        <taxon>Insecta</taxon>
        <taxon>Pterygota</taxon>
        <taxon>Neoptera</taxon>
        <taxon>Endopterygota</taxon>
        <taxon>Lepidoptera</taxon>
        <taxon>Glossata</taxon>
        <taxon>Ditrysia</taxon>
        <taxon>Bombycoidea</taxon>
        <taxon>Bombycidae</taxon>
        <taxon>Bombycinae</taxon>
        <taxon>Bombyx</taxon>
    </lineage>
</organism>
<reference evidence="10" key="1">
    <citation type="journal article" date="2008" name="Insect Biochem. Mol. Biol.">
        <title>The genome of a lepidopteran model insect, the silkworm Bombyx mori.</title>
        <authorList>
            <consortium name="International Silkworm Genome Consortium"/>
        </authorList>
    </citation>
    <scope>NUCLEOTIDE SEQUENCE [LARGE SCALE GENOMIC DNA]</scope>
    <source>
        <strain evidence="10">p50T</strain>
    </source>
</reference>
<dbReference type="InterPro" id="IPR012337">
    <property type="entry name" value="RNaseH-like_sf"/>
</dbReference>
<protein>
    <recommendedName>
        <fullName evidence="3">ribonuclease H</fullName>
        <ecNumber evidence="3">3.1.26.4</ecNumber>
    </recommendedName>
</protein>
<dbReference type="AlphaFoldDB" id="A0A8R2R9J3"/>
<keyword evidence="6" id="KW-0255">Endonuclease</keyword>
<dbReference type="RefSeq" id="XP_037877005.1">
    <property type="nucleotide sequence ID" value="XM_038021077.1"/>
</dbReference>
<dbReference type="Gene3D" id="3.30.420.10">
    <property type="entry name" value="Ribonuclease H-like superfamily/Ribonuclease H"/>
    <property type="match status" value="1"/>
</dbReference>
<dbReference type="GO" id="GO:0043137">
    <property type="term" value="P:DNA replication, removal of RNA primer"/>
    <property type="evidence" value="ECO:0007669"/>
    <property type="project" value="TreeGrafter"/>
</dbReference>
<dbReference type="GO" id="GO:0046872">
    <property type="term" value="F:metal ion binding"/>
    <property type="evidence" value="ECO:0007669"/>
    <property type="project" value="UniProtKB-KW"/>
</dbReference>
<evidence type="ECO:0000256" key="5">
    <source>
        <dbReference type="ARBA" id="ARBA00022723"/>
    </source>
</evidence>
<keyword evidence="5" id="KW-0479">Metal-binding</keyword>
<keyword evidence="7" id="KW-0378">Hydrolase</keyword>
<dbReference type="PANTHER" id="PTHR10642">
    <property type="entry name" value="RIBONUCLEASE H1"/>
    <property type="match status" value="1"/>
</dbReference>
<dbReference type="InterPro" id="IPR002156">
    <property type="entry name" value="RNaseH_domain"/>
</dbReference>
<evidence type="ECO:0000313" key="9">
    <source>
        <dbReference type="EnsemblMetazoa" id="XP_037877005.1"/>
    </source>
</evidence>
<dbReference type="SUPFAM" id="SSF53098">
    <property type="entry name" value="Ribonuclease H-like"/>
    <property type="match status" value="1"/>
</dbReference>
<evidence type="ECO:0000256" key="2">
    <source>
        <dbReference type="ARBA" id="ARBA00005300"/>
    </source>
</evidence>
<dbReference type="PROSITE" id="PS50879">
    <property type="entry name" value="RNASE_H_1"/>
    <property type="match status" value="1"/>
</dbReference>
<dbReference type="InterPro" id="IPR050092">
    <property type="entry name" value="RNase_H"/>
</dbReference>
<dbReference type="CDD" id="cd09276">
    <property type="entry name" value="Rnase_HI_RT_non_LTR"/>
    <property type="match status" value="1"/>
</dbReference>
<dbReference type="Proteomes" id="UP000005204">
    <property type="component" value="Unassembled WGS sequence"/>
</dbReference>
<sequence length="321" mass="36202">MYAAGAWAKSTAKLASRKQLNVVQKGFAQKICRAYRTVSLNSALALSGILRLDLRIKEAATLFEIKKRKKEHPYGDREVEKEQFKIYTDGSKFEGKVGAAFSLWKNDLEIESKKFKLSSHCTVYQAELLALRNATVVALERAGYSFGIFSDSRAMNDTLCNSETRHPLAVHAQNNISQATQAGKTISLYWVKAHVGIAGNERADELAKYAALHLKTKPVYDQCPVSFMKRQIREDTLHEWNRRYTEGPSASGTKIFLPDVYIAQKFIKSESINMHLTQVLTGHGGFSEYLNRFRSSNMPLLLQDNSEQDAILIQAWVKVAF</sequence>
<proteinExistence type="inferred from homology"/>
<dbReference type="PANTHER" id="PTHR10642:SF26">
    <property type="entry name" value="RIBONUCLEASE H1"/>
    <property type="match status" value="1"/>
</dbReference>
<comment type="catalytic activity">
    <reaction evidence="1">
        <text>Endonucleolytic cleavage to 5'-phosphomonoester.</text>
        <dbReference type="EC" id="3.1.26.4"/>
    </reaction>
</comment>
<keyword evidence="4" id="KW-0540">Nuclease</keyword>
<dbReference type="KEGG" id="bmor:119630715"/>
<evidence type="ECO:0000256" key="3">
    <source>
        <dbReference type="ARBA" id="ARBA00012180"/>
    </source>
</evidence>
<dbReference type="EC" id="3.1.26.4" evidence="3"/>
<evidence type="ECO:0000256" key="7">
    <source>
        <dbReference type="ARBA" id="ARBA00022801"/>
    </source>
</evidence>
<accession>A0A8R2R9J3</accession>
<evidence type="ECO:0000256" key="6">
    <source>
        <dbReference type="ARBA" id="ARBA00022759"/>
    </source>
</evidence>
<dbReference type="GO" id="GO:0004523">
    <property type="term" value="F:RNA-DNA hybrid ribonuclease activity"/>
    <property type="evidence" value="ECO:0007669"/>
    <property type="project" value="UniProtKB-EC"/>
</dbReference>
<dbReference type="GO" id="GO:0003676">
    <property type="term" value="F:nucleic acid binding"/>
    <property type="evidence" value="ECO:0007669"/>
    <property type="project" value="InterPro"/>
</dbReference>
<comment type="similarity">
    <text evidence="2">Belongs to the RNase H family.</text>
</comment>
<keyword evidence="10" id="KW-1185">Reference proteome</keyword>
<evidence type="ECO:0000256" key="4">
    <source>
        <dbReference type="ARBA" id="ARBA00022722"/>
    </source>
</evidence>
<dbReference type="GeneID" id="119630715"/>